<evidence type="ECO:0000256" key="2">
    <source>
        <dbReference type="ARBA" id="ARBA00022553"/>
    </source>
</evidence>
<dbReference type="SUPFAM" id="SSF55874">
    <property type="entry name" value="ATPase domain of HSP90 chaperone/DNA topoisomerase II/histidine kinase"/>
    <property type="match status" value="1"/>
</dbReference>
<dbReference type="InterPro" id="IPR036890">
    <property type="entry name" value="HATPase_C_sf"/>
</dbReference>
<dbReference type="GO" id="GO:0000155">
    <property type="term" value="F:phosphorelay sensor kinase activity"/>
    <property type="evidence" value="ECO:0007669"/>
    <property type="project" value="InterPro"/>
</dbReference>
<dbReference type="GO" id="GO:0016020">
    <property type="term" value="C:membrane"/>
    <property type="evidence" value="ECO:0007669"/>
    <property type="project" value="UniProtKB-SubCell"/>
</dbReference>
<dbReference type="InterPro" id="IPR003594">
    <property type="entry name" value="HATPase_dom"/>
</dbReference>
<dbReference type="OrthoDB" id="138378at2"/>
<dbReference type="RefSeq" id="WP_013781695.1">
    <property type="nucleotide sequence ID" value="NC_015520.1"/>
</dbReference>
<dbReference type="HOGENOM" id="CLU_020473_6_0_9"/>
<dbReference type="Gene3D" id="3.30.565.10">
    <property type="entry name" value="Histidine kinase-like ATPase, C-terminal domain"/>
    <property type="match status" value="1"/>
</dbReference>
<gene>
    <name evidence="7" type="ordered locus">Mahau_2095</name>
</gene>
<dbReference type="CDD" id="cd06225">
    <property type="entry name" value="HAMP"/>
    <property type="match status" value="1"/>
</dbReference>
<keyword evidence="3" id="KW-0808">Transferase</keyword>
<feature type="transmembrane region" description="Helical" evidence="5">
    <location>
        <begin position="12"/>
        <end position="33"/>
    </location>
</feature>
<accession>F4A2K1</accession>
<dbReference type="Pfam" id="PF06580">
    <property type="entry name" value="His_kinase"/>
    <property type="match status" value="1"/>
</dbReference>
<dbReference type="Gene3D" id="1.10.287.130">
    <property type="match status" value="1"/>
</dbReference>
<dbReference type="Proteomes" id="UP000008457">
    <property type="component" value="Chromosome"/>
</dbReference>
<protein>
    <submittedName>
        <fullName evidence="7">Signal transduction histidine kinase, LytS</fullName>
    </submittedName>
</protein>
<dbReference type="SUPFAM" id="SSF158472">
    <property type="entry name" value="HAMP domain-like"/>
    <property type="match status" value="1"/>
</dbReference>
<dbReference type="EMBL" id="CP002360">
    <property type="protein sequence ID" value="AEE97267.1"/>
    <property type="molecule type" value="Genomic_DNA"/>
</dbReference>
<feature type="transmembrane region" description="Helical" evidence="5">
    <location>
        <begin position="283"/>
        <end position="306"/>
    </location>
</feature>
<dbReference type="Pfam" id="PF00672">
    <property type="entry name" value="HAMP"/>
    <property type="match status" value="1"/>
</dbReference>
<name>F4A2K1_MAHA5</name>
<reference evidence="7 8" key="2">
    <citation type="journal article" date="2011" name="Stand. Genomic Sci.">
        <title>Complete genome sequence of Mahella australiensis type strain (50-1 BON).</title>
        <authorList>
            <person name="Sikorski J."/>
            <person name="Teshima H."/>
            <person name="Nolan M."/>
            <person name="Lucas S."/>
            <person name="Hammon N."/>
            <person name="Deshpande S."/>
            <person name="Cheng J.F."/>
            <person name="Pitluck S."/>
            <person name="Liolios K."/>
            <person name="Pagani I."/>
            <person name="Ivanova N."/>
            <person name="Huntemann M."/>
            <person name="Mavromatis K."/>
            <person name="Ovchinikova G."/>
            <person name="Pati A."/>
            <person name="Tapia R."/>
            <person name="Han C."/>
            <person name="Goodwin L."/>
            <person name="Chen A."/>
            <person name="Palaniappan K."/>
            <person name="Land M."/>
            <person name="Hauser L."/>
            <person name="Ngatchou-Djao O.D."/>
            <person name="Rohde M."/>
            <person name="Pukall R."/>
            <person name="Spring S."/>
            <person name="Abt B."/>
            <person name="Goker M."/>
            <person name="Detter J.C."/>
            <person name="Woyke T."/>
            <person name="Bristow J."/>
            <person name="Markowitz V."/>
            <person name="Hugenholtz P."/>
            <person name="Eisen J.A."/>
            <person name="Kyrpides N.C."/>
            <person name="Klenk H.P."/>
            <person name="Lapidus A."/>
        </authorList>
    </citation>
    <scope>NUCLEOTIDE SEQUENCE [LARGE SCALE GENOMIC DNA]</scope>
    <source>
        <strain evidence="8">DSM 15567 / CIP 107919 / 50-1 BON</strain>
    </source>
</reference>
<evidence type="ECO:0000256" key="3">
    <source>
        <dbReference type="ARBA" id="ARBA00022679"/>
    </source>
</evidence>
<keyword evidence="8" id="KW-1185">Reference proteome</keyword>
<dbReference type="Pfam" id="PF02518">
    <property type="entry name" value="HATPase_c"/>
    <property type="match status" value="1"/>
</dbReference>
<evidence type="ECO:0000256" key="1">
    <source>
        <dbReference type="ARBA" id="ARBA00004370"/>
    </source>
</evidence>
<keyword evidence="4 7" id="KW-0418">Kinase</keyword>
<proteinExistence type="predicted"/>
<organism evidence="7 8">
    <name type="scientific">Mahella australiensis (strain DSM 15567 / CIP 107919 / 50-1 BON)</name>
    <dbReference type="NCBI Taxonomy" id="697281"/>
    <lineage>
        <taxon>Bacteria</taxon>
        <taxon>Bacillati</taxon>
        <taxon>Bacillota</taxon>
        <taxon>Clostridia</taxon>
        <taxon>Thermoanaerobacterales</taxon>
        <taxon>Thermoanaerobacterales Family IV. Incertae Sedis</taxon>
        <taxon>Mahella</taxon>
    </lineage>
</organism>
<dbReference type="STRING" id="697281.Mahau_2095"/>
<feature type="domain" description="HAMP" evidence="6">
    <location>
        <begin position="304"/>
        <end position="356"/>
    </location>
</feature>
<dbReference type="PROSITE" id="PS50885">
    <property type="entry name" value="HAMP"/>
    <property type="match status" value="1"/>
</dbReference>
<keyword evidence="5" id="KW-0472">Membrane</keyword>
<dbReference type="eggNOG" id="COG2972">
    <property type="taxonomic scope" value="Bacteria"/>
</dbReference>
<dbReference type="SMART" id="SM00304">
    <property type="entry name" value="HAMP"/>
    <property type="match status" value="1"/>
</dbReference>
<keyword evidence="5" id="KW-1133">Transmembrane helix</keyword>
<evidence type="ECO:0000256" key="5">
    <source>
        <dbReference type="SAM" id="Phobius"/>
    </source>
</evidence>
<dbReference type="InterPro" id="IPR010559">
    <property type="entry name" value="Sig_transdc_His_kin_internal"/>
</dbReference>
<dbReference type="KEGG" id="mas:Mahau_2095"/>
<keyword evidence="2" id="KW-0597">Phosphoprotein</keyword>
<dbReference type="AlphaFoldDB" id="F4A2K1"/>
<keyword evidence="5" id="KW-0812">Transmembrane</keyword>
<dbReference type="Gene3D" id="3.30.450.20">
    <property type="entry name" value="PAS domain"/>
    <property type="match status" value="1"/>
</dbReference>
<sequence length="587" mass="67595">MLHFNKLKLKQQLVILIFLIIVIMLAMQMFYYYAFDLLTKKRAVNYVNTLMNQVEDQLKVLTENIEKEANAVSYNLYIQDYIIFDNPIQRLEIYPMACNTVDYVKSLNDNINDIYIICKQDKIFTTSRDLKINVIEALDKIYDFKGQNFIKPTYTSVVKENDDLISNIAYVMPVFSIKSSAEYLKKIGVTIFFIETTFFHDIVSNLSVTKNSIFMILDSENNIIAGNNELKSGEHYEISQAEDKYGKDKVIIQTKTMNNTGWQIVSIIPTDELTADMLPLRSFGILIILIITLVLLFFTLLFGYSITSPISKLAESMSHIGEKNIEWRLHVEVNNEIGLIANDINKMLDKIEDMTRRIISDQSMLYEAELAKKQAQISALQNQITPHFLYNTLNCISGIAMANEIMEIANICAAVSRIFRYSAKEADIVYVKEEIECIKDYLNIMIIRYPYKFNIIYDIEESILDLKTFKMMLQPLVENAIYHGLEPKKGKGNLLISGRIISNDLLRFEINDDGIGINKDSLEQLKKYLDCPVDTWYAYPDDKRSIGLLNINKRIKLLWGENYGIELESGENIGTKVIVDVPVISDR</sequence>
<dbReference type="InterPro" id="IPR050640">
    <property type="entry name" value="Bact_2-comp_sensor_kinase"/>
</dbReference>
<dbReference type="PANTHER" id="PTHR34220:SF7">
    <property type="entry name" value="SENSOR HISTIDINE KINASE YPDA"/>
    <property type="match status" value="1"/>
</dbReference>
<comment type="subcellular location">
    <subcellularLocation>
        <location evidence="1">Membrane</location>
    </subcellularLocation>
</comment>
<evidence type="ECO:0000313" key="7">
    <source>
        <dbReference type="EMBL" id="AEE97267.1"/>
    </source>
</evidence>
<evidence type="ECO:0000259" key="6">
    <source>
        <dbReference type="PROSITE" id="PS50885"/>
    </source>
</evidence>
<evidence type="ECO:0000256" key="4">
    <source>
        <dbReference type="ARBA" id="ARBA00022777"/>
    </source>
</evidence>
<dbReference type="PANTHER" id="PTHR34220">
    <property type="entry name" value="SENSOR HISTIDINE KINASE YPDA"/>
    <property type="match status" value="1"/>
</dbReference>
<evidence type="ECO:0000313" key="8">
    <source>
        <dbReference type="Proteomes" id="UP000008457"/>
    </source>
</evidence>
<reference evidence="8" key="1">
    <citation type="submission" date="2010-11" db="EMBL/GenBank/DDBJ databases">
        <title>The complete genome of Mahella australiensis DSM 15567.</title>
        <authorList>
            <consortium name="US DOE Joint Genome Institute (JGI-PGF)"/>
            <person name="Lucas S."/>
            <person name="Copeland A."/>
            <person name="Lapidus A."/>
            <person name="Bruce D."/>
            <person name="Goodwin L."/>
            <person name="Pitluck S."/>
            <person name="Kyrpides N."/>
            <person name="Mavromatis K."/>
            <person name="Pagani I."/>
            <person name="Ivanova N."/>
            <person name="Teshima H."/>
            <person name="Brettin T."/>
            <person name="Detter J.C."/>
            <person name="Han C."/>
            <person name="Tapia R."/>
            <person name="Land M."/>
            <person name="Hauser L."/>
            <person name="Markowitz V."/>
            <person name="Cheng J.-F."/>
            <person name="Hugenholtz P."/>
            <person name="Woyke T."/>
            <person name="Wu D."/>
            <person name="Spring S."/>
            <person name="Pukall R."/>
            <person name="Steenblock K."/>
            <person name="Schneider S."/>
            <person name="Klenk H.-P."/>
            <person name="Eisen J.A."/>
        </authorList>
    </citation>
    <scope>NUCLEOTIDE SEQUENCE [LARGE SCALE GENOMIC DNA]</scope>
    <source>
        <strain evidence="8">DSM 15567 / CIP 107919 / 50-1 BON</strain>
    </source>
</reference>
<dbReference type="InterPro" id="IPR003660">
    <property type="entry name" value="HAMP_dom"/>
</dbReference>